<organism evidence="7 8">
    <name type="scientific">Streptomyces bikiniensis</name>
    <dbReference type="NCBI Taxonomy" id="1896"/>
    <lineage>
        <taxon>Bacteria</taxon>
        <taxon>Bacillati</taxon>
        <taxon>Actinomycetota</taxon>
        <taxon>Actinomycetes</taxon>
        <taxon>Kitasatosporales</taxon>
        <taxon>Streptomycetaceae</taxon>
        <taxon>Streptomyces</taxon>
    </lineage>
</organism>
<keyword evidence="1" id="KW-0805">Transcription regulation</keyword>
<protein>
    <submittedName>
        <fullName evidence="7">TetR/AcrR family transcriptional regulator</fullName>
    </submittedName>
</protein>
<dbReference type="InterPro" id="IPR009057">
    <property type="entry name" value="Homeodomain-like_sf"/>
</dbReference>
<evidence type="ECO:0000256" key="4">
    <source>
        <dbReference type="PROSITE-ProRule" id="PRU00335"/>
    </source>
</evidence>
<feature type="DNA-binding region" description="H-T-H motif" evidence="4">
    <location>
        <begin position="64"/>
        <end position="83"/>
    </location>
</feature>
<dbReference type="RefSeq" id="WP_399620464.1">
    <property type="nucleotide sequence ID" value="NZ_JBITYT010000016.1"/>
</dbReference>
<evidence type="ECO:0000256" key="3">
    <source>
        <dbReference type="ARBA" id="ARBA00023163"/>
    </source>
</evidence>
<comment type="caution">
    <text evidence="7">The sequence shown here is derived from an EMBL/GenBank/DDBJ whole genome shotgun (WGS) entry which is preliminary data.</text>
</comment>
<dbReference type="SUPFAM" id="SSF46689">
    <property type="entry name" value="Homeodomain-like"/>
    <property type="match status" value="1"/>
</dbReference>
<sequence>MTGKPGGGTAPAPGPGRGVAPAPESGRGAAPAPGLRERKKARTRQVLSDAAIALFLERGFDGVSVAEVAAAAEVSKPTLFRYFPAKEDLVLYRFADHRDEPARVVEAGRAAGTAPLDALYAHLRDGLERRDPVTGLCDAPEVLAYHRLLYGTPALLARLHAYQAGAEDSLAGALGGDPLVARLAAAQIVAVLRVLADGNAARIAGGETADAVAEDAVAAAGRAFGTLREGLPY</sequence>
<gene>
    <name evidence="7" type="ORF">ACIGW0_28750</name>
</gene>
<evidence type="ECO:0000259" key="6">
    <source>
        <dbReference type="PROSITE" id="PS50977"/>
    </source>
</evidence>
<dbReference type="Pfam" id="PF00440">
    <property type="entry name" value="TetR_N"/>
    <property type="match status" value="1"/>
</dbReference>
<dbReference type="InterPro" id="IPR001647">
    <property type="entry name" value="HTH_TetR"/>
</dbReference>
<evidence type="ECO:0000256" key="2">
    <source>
        <dbReference type="ARBA" id="ARBA00023125"/>
    </source>
</evidence>
<dbReference type="PROSITE" id="PS50977">
    <property type="entry name" value="HTH_TETR_2"/>
    <property type="match status" value="1"/>
</dbReference>
<dbReference type="PRINTS" id="PR00455">
    <property type="entry name" value="HTHTETR"/>
</dbReference>
<dbReference type="Proteomes" id="UP001614391">
    <property type="component" value="Unassembled WGS sequence"/>
</dbReference>
<proteinExistence type="predicted"/>
<dbReference type="PANTHER" id="PTHR30055">
    <property type="entry name" value="HTH-TYPE TRANSCRIPTIONAL REGULATOR RUTR"/>
    <property type="match status" value="1"/>
</dbReference>
<evidence type="ECO:0000313" key="8">
    <source>
        <dbReference type="Proteomes" id="UP001614391"/>
    </source>
</evidence>
<keyword evidence="2 4" id="KW-0238">DNA-binding</keyword>
<reference evidence="7 8" key="1">
    <citation type="submission" date="2024-10" db="EMBL/GenBank/DDBJ databases">
        <title>The Natural Products Discovery Center: Release of the First 8490 Sequenced Strains for Exploring Actinobacteria Biosynthetic Diversity.</title>
        <authorList>
            <person name="Kalkreuter E."/>
            <person name="Kautsar S.A."/>
            <person name="Yang D."/>
            <person name="Bader C.D."/>
            <person name="Teijaro C.N."/>
            <person name="Fluegel L."/>
            <person name="Davis C.M."/>
            <person name="Simpson J.R."/>
            <person name="Lauterbach L."/>
            <person name="Steele A.D."/>
            <person name="Gui C."/>
            <person name="Meng S."/>
            <person name="Li G."/>
            <person name="Viehrig K."/>
            <person name="Ye F."/>
            <person name="Su P."/>
            <person name="Kiefer A.F."/>
            <person name="Nichols A."/>
            <person name="Cepeda A.J."/>
            <person name="Yan W."/>
            <person name="Fan B."/>
            <person name="Jiang Y."/>
            <person name="Adhikari A."/>
            <person name="Zheng C.-J."/>
            <person name="Schuster L."/>
            <person name="Cowan T.M."/>
            <person name="Smanski M.J."/>
            <person name="Chevrette M.G."/>
            <person name="De Carvalho L.P.S."/>
            <person name="Shen B."/>
        </authorList>
    </citation>
    <scope>NUCLEOTIDE SEQUENCE [LARGE SCALE GENOMIC DNA]</scope>
    <source>
        <strain evidence="7 8">NPDC053346</strain>
    </source>
</reference>
<feature type="region of interest" description="Disordered" evidence="5">
    <location>
        <begin position="1"/>
        <end position="41"/>
    </location>
</feature>
<evidence type="ECO:0000313" key="7">
    <source>
        <dbReference type="EMBL" id="MFI9123331.1"/>
    </source>
</evidence>
<keyword evidence="3" id="KW-0804">Transcription</keyword>
<accession>A0ABW8D2U2</accession>
<dbReference type="InterPro" id="IPR050109">
    <property type="entry name" value="HTH-type_TetR-like_transc_reg"/>
</dbReference>
<dbReference type="Gene3D" id="1.10.357.10">
    <property type="entry name" value="Tetracycline Repressor, domain 2"/>
    <property type="match status" value="1"/>
</dbReference>
<evidence type="ECO:0000256" key="1">
    <source>
        <dbReference type="ARBA" id="ARBA00023015"/>
    </source>
</evidence>
<keyword evidence="8" id="KW-1185">Reference proteome</keyword>
<dbReference type="PANTHER" id="PTHR30055:SF234">
    <property type="entry name" value="HTH-TYPE TRANSCRIPTIONAL REGULATOR BETI"/>
    <property type="match status" value="1"/>
</dbReference>
<dbReference type="EMBL" id="JBITYT010000016">
    <property type="protein sequence ID" value="MFI9123331.1"/>
    <property type="molecule type" value="Genomic_DNA"/>
</dbReference>
<dbReference type="InterPro" id="IPR023772">
    <property type="entry name" value="DNA-bd_HTH_TetR-type_CS"/>
</dbReference>
<dbReference type="PROSITE" id="PS01081">
    <property type="entry name" value="HTH_TETR_1"/>
    <property type="match status" value="1"/>
</dbReference>
<feature type="domain" description="HTH tetR-type" evidence="6">
    <location>
        <begin position="41"/>
        <end position="101"/>
    </location>
</feature>
<evidence type="ECO:0000256" key="5">
    <source>
        <dbReference type="SAM" id="MobiDB-lite"/>
    </source>
</evidence>
<name>A0ABW8D2U2_STRBI</name>